<protein>
    <submittedName>
        <fullName evidence="2">Uncharacterized protein</fullName>
    </submittedName>
</protein>
<dbReference type="Proteomes" id="UP000253831">
    <property type="component" value="Unassembled WGS sequence"/>
</dbReference>
<feature type="transmembrane region" description="Helical" evidence="1">
    <location>
        <begin position="379"/>
        <end position="401"/>
    </location>
</feature>
<feature type="transmembrane region" description="Helical" evidence="1">
    <location>
        <begin position="108"/>
        <end position="136"/>
    </location>
</feature>
<dbReference type="GO" id="GO:0015209">
    <property type="term" value="F:cytosine transmembrane transporter activity"/>
    <property type="evidence" value="ECO:0007669"/>
    <property type="project" value="InterPro"/>
</dbReference>
<evidence type="ECO:0000256" key="1">
    <source>
        <dbReference type="SAM" id="Phobius"/>
    </source>
</evidence>
<name>A0A369XR87_9PROT</name>
<keyword evidence="1" id="KW-0812">Transmembrane</keyword>
<comment type="caution">
    <text evidence="2">The sequence shown here is derived from an EMBL/GenBank/DDBJ whole genome shotgun (WGS) entry which is preliminary data.</text>
</comment>
<feature type="transmembrane region" description="Helical" evidence="1">
    <location>
        <begin position="445"/>
        <end position="462"/>
    </location>
</feature>
<organism evidence="2 3">
    <name type="scientific">Candidatus Accumulibacter meliphilus</name>
    <dbReference type="NCBI Taxonomy" id="2211374"/>
    <lineage>
        <taxon>Bacteria</taxon>
        <taxon>Pseudomonadati</taxon>
        <taxon>Pseudomonadota</taxon>
        <taxon>Betaproteobacteria</taxon>
        <taxon>Candidatus Accumulibacter</taxon>
    </lineage>
</organism>
<evidence type="ECO:0000313" key="3">
    <source>
        <dbReference type="Proteomes" id="UP000253831"/>
    </source>
</evidence>
<evidence type="ECO:0000313" key="2">
    <source>
        <dbReference type="EMBL" id="RDE51272.1"/>
    </source>
</evidence>
<keyword evidence="1" id="KW-1133">Transmembrane helix</keyword>
<gene>
    <name evidence="2" type="ORF">DVS81_07225</name>
</gene>
<dbReference type="InterPro" id="IPR030191">
    <property type="entry name" value="CodB"/>
</dbReference>
<feature type="transmembrane region" description="Helical" evidence="1">
    <location>
        <begin position="182"/>
        <end position="199"/>
    </location>
</feature>
<dbReference type="EMBL" id="QPGA01000009">
    <property type="protein sequence ID" value="RDE51272.1"/>
    <property type="molecule type" value="Genomic_DNA"/>
</dbReference>
<feature type="transmembrane region" description="Helical" evidence="1">
    <location>
        <begin position="148"/>
        <end position="170"/>
    </location>
</feature>
<keyword evidence="1" id="KW-0472">Membrane</keyword>
<reference evidence="2 3" key="1">
    <citation type="submission" date="2018-05" db="EMBL/GenBank/DDBJ databases">
        <title>Integrated omic analyses show evidence that a Ca. Accumulibacter phosphatis strain performs denitrification under micro-aerobic conditions.</title>
        <authorList>
            <person name="Camejo P.Y."/>
            <person name="Katherine M.D."/>
            <person name="Daniel N.R."/>
        </authorList>
    </citation>
    <scope>NUCLEOTIDE SEQUENCE [LARGE SCALE GENOMIC DNA]</scope>
    <source>
        <strain evidence="2">UW-LDO-IC</strain>
    </source>
</reference>
<feature type="transmembrane region" description="Helical" evidence="1">
    <location>
        <begin position="282"/>
        <end position="305"/>
    </location>
</feature>
<dbReference type="Gene3D" id="1.10.4160.10">
    <property type="entry name" value="Hydantoin permease"/>
    <property type="match status" value="1"/>
</dbReference>
<feature type="transmembrane region" description="Helical" evidence="1">
    <location>
        <begin position="311"/>
        <end position="334"/>
    </location>
</feature>
<dbReference type="PANTHER" id="PTHR30569:SF0">
    <property type="entry name" value="CYTOSINE PERMEASE"/>
    <property type="match status" value="1"/>
</dbReference>
<dbReference type="GO" id="GO:0005886">
    <property type="term" value="C:plasma membrane"/>
    <property type="evidence" value="ECO:0007669"/>
    <property type="project" value="TreeGrafter"/>
</dbReference>
<sequence length="589" mass="64513">MTHTAFDPERPIAEIDDEQLPVPKHRLHGAAHFLGLYGSEHVAATEFVIGAAFVAMGATIHDILIGLLIGNTLAVLSFWLITAQVAVKTRLSLYTYLDYNMGELFSRLYNGANVLIFVAISAAMITVSATAIRVLFDIPPQIYPYPTSISFIIVAASASVIAVVVAYYGFNVVAEFGTMCTPWLMVMFTAGGMVLIPALNEALTGYTTLASFSDFVSLAGTTVFTGINAQGEPGIGLWEVIGFAWAANTFAHFGLIDMALLRYAKKPIYGLCTATGMMFGHYIAWISAALMGAATAAIMKLSIAVVDPGDVAYYALGLTGFVIVIIAGWTTANPNLYRAGLAAQAVFPNVARQKVTLAVGTVVVIGSCFPFIFRSILPLIAYAGLVLVSIGGMVFAEQFIFPRLGYKTNWHRLKGVKDNKPALITWAICLVFGFGLDFLNIIPYVYLFLPTWALSIILYTILAKKAGADQSYPEAEKREQEFNRKVEEYHAQLAAQESHTHHIHVKDTSVLTKVIRAVWILIGLVLPAILAWRVLFNSPDLYDYYVNRELFYDLTIWCTLIYFVFAYWGLQRSKALHRSAMPGAAKPAV</sequence>
<feature type="transmembrane region" description="Helical" evidence="1">
    <location>
        <begin position="63"/>
        <end position="87"/>
    </location>
</feature>
<dbReference type="PANTHER" id="PTHR30569">
    <property type="entry name" value="CYTOSINE TRANSPORTER CODB"/>
    <property type="match status" value="1"/>
</dbReference>
<feature type="transmembrane region" description="Helical" evidence="1">
    <location>
        <begin position="355"/>
        <end position="373"/>
    </location>
</feature>
<feature type="transmembrane region" description="Helical" evidence="1">
    <location>
        <begin position="514"/>
        <end position="535"/>
    </location>
</feature>
<dbReference type="AlphaFoldDB" id="A0A369XR87"/>
<feature type="transmembrane region" description="Helical" evidence="1">
    <location>
        <begin position="550"/>
        <end position="570"/>
    </location>
</feature>
<feature type="transmembrane region" description="Helical" evidence="1">
    <location>
        <begin position="240"/>
        <end position="261"/>
    </location>
</feature>
<proteinExistence type="predicted"/>
<accession>A0A369XR87</accession>
<feature type="transmembrane region" description="Helical" evidence="1">
    <location>
        <begin position="422"/>
        <end position="439"/>
    </location>
</feature>